<evidence type="ECO:0000256" key="1">
    <source>
        <dbReference type="SAM" id="MobiDB-lite"/>
    </source>
</evidence>
<dbReference type="AlphaFoldDB" id="A0A5B7GHZ6"/>
<evidence type="ECO:0000313" key="3">
    <source>
        <dbReference type="Proteomes" id="UP000324222"/>
    </source>
</evidence>
<feature type="compositionally biased region" description="Basic and acidic residues" evidence="1">
    <location>
        <begin position="53"/>
        <end position="63"/>
    </location>
</feature>
<organism evidence="2 3">
    <name type="scientific">Portunus trituberculatus</name>
    <name type="common">Swimming crab</name>
    <name type="synonym">Neptunus trituberculatus</name>
    <dbReference type="NCBI Taxonomy" id="210409"/>
    <lineage>
        <taxon>Eukaryota</taxon>
        <taxon>Metazoa</taxon>
        <taxon>Ecdysozoa</taxon>
        <taxon>Arthropoda</taxon>
        <taxon>Crustacea</taxon>
        <taxon>Multicrustacea</taxon>
        <taxon>Malacostraca</taxon>
        <taxon>Eumalacostraca</taxon>
        <taxon>Eucarida</taxon>
        <taxon>Decapoda</taxon>
        <taxon>Pleocyemata</taxon>
        <taxon>Brachyura</taxon>
        <taxon>Eubrachyura</taxon>
        <taxon>Portunoidea</taxon>
        <taxon>Portunidae</taxon>
        <taxon>Portuninae</taxon>
        <taxon>Portunus</taxon>
    </lineage>
</organism>
<sequence length="80" mass="9223">MFRSPSIAGHNPDRERPTGTYHSSSNVKDLHKGSRHGKDHSRSRSHSNLHEQLSLDKESHFHQEQYSFSWSPPPLQGLHQ</sequence>
<keyword evidence="3" id="KW-1185">Reference proteome</keyword>
<feature type="compositionally biased region" description="Basic residues" evidence="1">
    <location>
        <begin position="33"/>
        <end position="47"/>
    </location>
</feature>
<feature type="compositionally biased region" description="Pro residues" evidence="1">
    <location>
        <begin position="71"/>
        <end position="80"/>
    </location>
</feature>
<dbReference type="Proteomes" id="UP000324222">
    <property type="component" value="Unassembled WGS sequence"/>
</dbReference>
<gene>
    <name evidence="2" type="ORF">E2C01_050833</name>
</gene>
<dbReference type="EMBL" id="VSRR010014315">
    <property type="protein sequence ID" value="MPC56867.1"/>
    <property type="molecule type" value="Genomic_DNA"/>
</dbReference>
<name>A0A5B7GHZ6_PORTR</name>
<accession>A0A5B7GHZ6</accession>
<proteinExistence type="predicted"/>
<comment type="caution">
    <text evidence="2">The sequence shown here is derived from an EMBL/GenBank/DDBJ whole genome shotgun (WGS) entry which is preliminary data.</text>
</comment>
<feature type="region of interest" description="Disordered" evidence="1">
    <location>
        <begin position="1"/>
        <end position="80"/>
    </location>
</feature>
<protein>
    <submittedName>
        <fullName evidence="2">Uncharacterized protein</fullName>
    </submittedName>
</protein>
<evidence type="ECO:0000313" key="2">
    <source>
        <dbReference type="EMBL" id="MPC56867.1"/>
    </source>
</evidence>
<reference evidence="2 3" key="1">
    <citation type="submission" date="2019-05" db="EMBL/GenBank/DDBJ databases">
        <title>Another draft genome of Portunus trituberculatus and its Hox gene families provides insights of decapod evolution.</title>
        <authorList>
            <person name="Jeong J.-H."/>
            <person name="Song I."/>
            <person name="Kim S."/>
            <person name="Choi T."/>
            <person name="Kim D."/>
            <person name="Ryu S."/>
            <person name="Kim W."/>
        </authorList>
    </citation>
    <scope>NUCLEOTIDE SEQUENCE [LARGE SCALE GENOMIC DNA]</scope>
    <source>
        <tissue evidence="2">Muscle</tissue>
    </source>
</reference>